<reference evidence="1 2" key="1">
    <citation type="submission" date="2021-02" db="EMBL/GenBank/DDBJ databases">
        <title>Paracoccus methylovroum sp.nov., a new methanol and methylamine utilizing methylotrophic denitrifer.</title>
        <authorList>
            <person name="Timsy T."/>
            <person name="Behrendt U."/>
            <person name="Ulrich A."/>
            <person name="Spanner T."/>
            <person name="Foesel B.U."/>
            <person name="Horn M.A."/>
            <person name="Kolb S."/>
        </authorList>
    </citation>
    <scope>NUCLEOTIDE SEQUENCE [LARGE SCALE GENOMIC DNA]</scope>
    <source>
        <strain evidence="1 2">H4-D09</strain>
    </source>
</reference>
<dbReference type="InterPro" id="IPR014334">
    <property type="entry name" value="Ectoine_EutC"/>
</dbReference>
<sequence length="325" mass="33557">MRPPVTILTETDLRALVPLDAEAIACIREAFVALATKPVAMPPILRLDIPEHRGEVDVKTAYVPGLTHFAIKISPGFFDNPSLGLPSTNGMMVVLSSRTGLVEALLLDNGYLTDARTAAAGAVAADALARPDAVTAAILGAGMQARMQLQALALVRPLTGARVWARDPAKAQAFAEQMTASLGMQVNAVATVAQATRGADLVVTTTPATMPILGVGDIAPGAHVTAMGSDAGHKNEIAPELIAAAHYVADRLSQTRELGELHHSPLAAQDFPELGQILAGQAPGRTDPQQITLADLTGTGIQDTAIATLALARAGKAGAGQNFTL</sequence>
<name>A0ABX7JRD4_9RHOB</name>
<keyword evidence="2" id="KW-1185">Reference proteome</keyword>
<dbReference type="NCBIfam" id="TIGR02992">
    <property type="entry name" value="ectoine_eutC"/>
    <property type="match status" value="1"/>
</dbReference>
<gene>
    <name evidence="1" type="ORF">JWJ88_20000</name>
</gene>
<dbReference type="InterPro" id="IPR023401">
    <property type="entry name" value="ODC_N"/>
</dbReference>
<accession>A0ABX7JRD4</accession>
<proteinExistence type="predicted"/>
<dbReference type="PANTHER" id="PTHR13812">
    <property type="entry name" value="KETIMINE REDUCTASE MU-CRYSTALLIN"/>
    <property type="match status" value="1"/>
</dbReference>
<protein>
    <submittedName>
        <fullName evidence="1">Cyclodeaminase</fullName>
    </submittedName>
</protein>
<evidence type="ECO:0000313" key="1">
    <source>
        <dbReference type="EMBL" id="QRZ15207.1"/>
    </source>
</evidence>
<dbReference type="PANTHER" id="PTHR13812:SF19">
    <property type="entry name" value="KETIMINE REDUCTASE MU-CRYSTALLIN"/>
    <property type="match status" value="1"/>
</dbReference>
<dbReference type="Gene3D" id="3.40.50.720">
    <property type="entry name" value="NAD(P)-binding Rossmann-like Domain"/>
    <property type="match status" value="1"/>
</dbReference>
<dbReference type="Pfam" id="PF02423">
    <property type="entry name" value="OCD_Mu_crystall"/>
    <property type="match status" value="1"/>
</dbReference>
<dbReference type="InterPro" id="IPR036291">
    <property type="entry name" value="NAD(P)-bd_dom_sf"/>
</dbReference>
<dbReference type="SUPFAM" id="SSF51735">
    <property type="entry name" value="NAD(P)-binding Rossmann-fold domains"/>
    <property type="match status" value="1"/>
</dbReference>
<dbReference type="InterPro" id="IPR003462">
    <property type="entry name" value="ODC_Mu_crystall"/>
</dbReference>
<dbReference type="EMBL" id="CP070371">
    <property type="protein sequence ID" value="QRZ15207.1"/>
    <property type="molecule type" value="Genomic_DNA"/>
</dbReference>
<dbReference type="RefSeq" id="WP_205296166.1">
    <property type="nucleotide sequence ID" value="NZ_CP070371.1"/>
</dbReference>
<evidence type="ECO:0000313" key="2">
    <source>
        <dbReference type="Proteomes" id="UP000663629"/>
    </source>
</evidence>
<dbReference type="Proteomes" id="UP000663629">
    <property type="component" value="Chromosome 2"/>
</dbReference>
<dbReference type="PIRSF" id="PIRSF001439">
    <property type="entry name" value="CryM"/>
    <property type="match status" value="1"/>
</dbReference>
<dbReference type="Gene3D" id="3.30.1780.10">
    <property type="entry name" value="ornithine cyclodeaminase, domain 1"/>
    <property type="match status" value="1"/>
</dbReference>
<dbReference type="NCBIfam" id="NF006141">
    <property type="entry name" value="PRK08291.1"/>
    <property type="match status" value="1"/>
</dbReference>
<organism evidence="1 2">
    <name type="scientific">Paracoccus methylovorus</name>
    <dbReference type="NCBI Taxonomy" id="2812658"/>
    <lineage>
        <taxon>Bacteria</taxon>
        <taxon>Pseudomonadati</taxon>
        <taxon>Pseudomonadota</taxon>
        <taxon>Alphaproteobacteria</taxon>
        <taxon>Rhodobacterales</taxon>
        <taxon>Paracoccaceae</taxon>
        <taxon>Paracoccus</taxon>
    </lineage>
</organism>